<comment type="similarity">
    <text evidence="1">Belongs to the guanylate kinase family.</text>
</comment>
<dbReference type="Gene3D" id="3.40.50.300">
    <property type="entry name" value="P-loop containing nucleotide triphosphate hydrolases"/>
    <property type="match status" value="1"/>
</dbReference>
<reference evidence="6" key="1">
    <citation type="submission" date="2021-05" db="EMBL/GenBank/DDBJ databases">
        <title>A free-living protist that lacks canonical eukaryotic 1 DNA replication and segregation systems.</title>
        <authorList>
            <person name="Salas-Leiva D.E."/>
            <person name="Tromer E.C."/>
            <person name="Curtis B.A."/>
            <person name="Jerlstrom-Hultqvist J."/>
            <person name="Kolisko M."/>
            <person name="Yi Z."/>
            <person name="Salas-Leiva J.S."/>
            <person name="Gallot-Lavallee L."/>
            <person name="Kops G.J.P.L."/>
            <person name="Archibald J.M."/>
            <person name="Simpson A.G.B."/>
            <person name="Roger A.J."/>
        </authorList>
    </citation>
    <scope>NUCLEOTIDE SEQUENCE</scope>
    <source>
        <strain evidence="6">BICM</strain>
    </source>
</reference>
<gene>
    <name evidence="5" type="ORF">J8273_4284</name>
    <name evidence="6" type="ORF">J8273_4288</name>
</gene>
<comment type="caution">
    <text evidence="6">The sequence shown here is derived from an EMBL/GenBank/DDBJ whole genome shotgun (WGS) entry which is preliminary data.</text>
</comment>
<evidence type="ECO:0000256" key="2">
    <source>
        <dbReference type="ARBA" id="ARBA00022679"/>
    </source>
</evidence>
<dbReference type="PROSITE" id="PS00856">
    <property type="entry name" value="GUANYLATE_KINASE_1"/>
    <property type="match status" value="1"/>
</dbReference>
<keyword evidence="7" id="KW-1185">Reference proteome</keyword>
<dbReference type="EMBL" id="JAHDYR010000016">
    <property type="protein sequence ID" value="KAG9394182.1"/>
    <property type="molecule type" value="Genomic_DNA"/>
</dbReference>
<dbReference type="PANTHER" id="PTHR23117:SF13">
    <property type="entry name" value="GUANYLATE KINASE"/>
    <property type="match status" value="1"/>
</dbReference>
<dbReference type="InterPro" id="IPR020590">
    <property type="entry name" value="Guanylate_kinase_CS"/>
</dbReference>
<dbReference type="PANTHER" id="PTHR23117">
    <property type="entry name" value="GUANYLATE KINASE-RELATED"/>
    <property type="match status" value="1"/>
</dbReference>
<evidence type="ECO:0000313" key="5">
    <source>
        <dbReference type="EMBL" id="KAG9394182.1"/>
    </source>
</evidence>
<dbReference type="PROSITE" id="PS50052">
    <property type="entry name" value="GUANYLATE_KINASE_2"/>
    <property type="match status" value="1"/>
</dbReference>
<evidence type="ECO:0000313" key="7">
    <source>
        <dbReference type="Proteomes" id="UP000717585"/>
    </source>
</evidence>
<dbReference type="Proteomes" id="UP000717585">
    <property type="component" value="Unassembled WGS sequence"/>
</dbReference>
<dbReference type="AlphaFoldDB" id="A0A8J6ATH6"/>
<dbReference type="OrthoDB" id="6334211at2759"/>
<feature type="domain" description="Guanylate kinase-like" evidence="4">
    <location>
        <begin position="11"/>
        <end position="205"/>
    </location>
</feature>
<keyword evidence="3 6" id="KW-0418">Kinase</keyword>
<evidence type="ECO:0000256" key="3">
    <source>
        <dbReference type="ARBA" id="ARBA00022777"/>
    </source>
</evidence>
<dbReference type="GO" id="GO:0004385">
    <property type="term" value="F:GMP kinase activity"/>
    <property type="evidence" value="ECO:0007669"/>
    <property type="project" value="TreeGrafter"/>
</dbReference>
<dbReference type="InterPro" id="IPR008145">
    <property type="entry name" value="GK/Ca_channel_bsu"/>
</dbReference>
<name>A0A8J6ATH6_9EUKA</name>
<accession>A0A8J6ATH6</accession>
<dbReference type="SMART" id="SM00072">
    <property type="entry name" value="GuKc"/>
    <property type="match status" value="1"/>
</dbReference>
<protein>
    <submittedName>
        <fullName evidence="6">Guanylate kinase</fullName>
    </submittedName>
</protein>
<proteinExistence type="inferred from homology"/>
<evidence type="ECO:0000256" key="1">
    <source>
        <dbReference type="ARBA" id="ARBA00005790"/>
    </source>
</evidence>
<dbReference type="GO" id="GO:0005829">
    <property type="term" value="C:cytosol"/>
    <property type="evidence" value="ECO:0007669"/>
    <property type="project" value="TreeGrafter"/>
</dbReference>
<dbReference type="Pfam" id="PF00625">
    <property type="entry name" value="Guanylate_kin"/>
    <property type="match status" value="1"/>
</dbReference>
<dbReference type="EMBL" id="JAHDYR010000016">
    <property type="protein sequence ID" value="KAG9394186.1"/>
    <property type="molecule type" value="Genomic_DNA"/>
</dbReference>
<dbReference type="SUPFAM" id="SSF52540">
    <property type="entry name" value="P-loop containing nucleoside triphosphate hydrolases"/>
    <property type="match status" value="1"/>
</dbReference>
<sequence length="217" mass="24419">MVSETEQATIRRPVVLNGPSGVGKSTIIKQLMRKYPGEFVFAVSHTSRPMRAGEEDGKDYHFKTREEIEDLRARGLMLETAEVHDNIYGTSVQAVESELGTSVCILDVDYQGALSCKRYYSDKPVRPLYIFVGPSDLDPETVCQTIEKRLRLRGTESEETIQKRLTTAGRELEFFHSNPGFYDHVIINKDGALDETVAKVEEIFMQETVLLASPVQA</sequence>
<dbReference type="CDD" id="cd00071">
    <property type="entry name" value="GMPK"/>
    <property type="match status" value="1"/>
</dbReference>
<keyword evidence="2" id="KW-0808">Transferase</keyword>
<dbReference type="InterPro" id="IPR027417">
    <property type="entry name" value="P-loop_NTPase"/>
</dbReference>
<organism evidence="6 7">
    <name type="scientific">Carpediemonas membranifera</name>
    <dbReference type="NCBI Taxonomy" id="201153"/>
    <lineage>
        <taxon>Eukaryota</taxon>
        <taxon>Metamonada</taxon>
        <taxon>Carpediemonas-like organisms</taxon>
        <taxon>Carpediemonas</taxon>
    </lineage>
</organism>
<evidence type="ECO:0000313" key="6">
    <source>
        <dbReference type="EMBL" id="KAG9394186.1"/>
    </source>
</evidence>
<dbReference type="InterPro" id="IPR008144">
    <property type="entry name" value="Guanylate_kin-like_dom"/>
</dbReference>
<evidence type="ECO:0000259" key="4">
    <source>
        <dbReference type="PROSITE" id="PS50052"/>
    </source>
</evidence>